<accession>A0A364L2I9</accession>
<dbReference type="Gene3D" id="4.10.240.10">
    <property type="entry name" value="Zn(2)-C6 fungal-type DNA-binding domain"/>
    <property type="match status" value="1"/>
</dbReference>
<dbReference type="InterPro" id="IPR036864">
    <property type="entry name" value="Zn2-C6_fun-type_DNA-bd_sf"/>
</dbReference>
<evidence type="ECO:0000256" key="5">
    <source>
        <dbReference type="ARBA" id="ARBA00023125"/>
    </source>
</evidence>
<dbReference type="GO" id="GO:0005634">
    <property type="term" value="C:nucleus"/>
    <property type="evidence" value="ECO:0007669"/>
    <property type="project" value="UniProtKB-SubCell"/>
</dbReference>
<comment type="subcellular location">
    <subcellularLocation>
        <location evidence="1">Nucleus</location>
    </subcellularLocation>
</comment>
<evidence type="ECO:0000313" key="11">
    <source>
        <dbReference type="Proteomes" id="UP000249363"/>
    </source>
</evidence>
<comment type="caution">
    <text evidence="10">The sequence shown here is derived from an EMBL/GenBank/DDBJ whole genome shotgun (WGS) entry which is preliminary data.</text>
</comment>
<dbReference type="InterPro" id="IPR001138">
    <property type="entry name" value="Zn2Cys6_DnaBD"/>
</dbReference>
<dbReference type="CDD" id="cd00067">
    <property type="entry name" value="GAL4"/>
    <property type="match status" value="1"/>
</dbReference>
<dbReference type="RefSeq" id="XP_040734457.1">
    <property type="nucleotide sequence ID" value="XM_040878485.1"/>
</dbReference>
<keyword evidence="3" id="KW-0862">Zinc</keyword>
<evidence type="ECO:0000313" key="10">
    <source>
        <dbReference type="EMBL" id="RAO69941.1"/>
    </source>
</evidence>
<evidence type="ECO:0000256" key="1">
    <source>
        <dbReference type="ARBA" id="ARBA00004123"/>
    </source>
</evidence>
<gene>
    <name evidence="10" type="ORF">BHQ10_005953</name>
</gene>
<feature type="domain" description="Zn(2)-C6 fungal-type" evidence="9">
    <location>
        <begin position="41"/>
        <end position="69"/>
    </location>
</feature>
<evidence type="ECO:0000256" key="8">
    <source>
        <dbReference type="SAM" id="MobiDB-lite"/>
    </source>
</evidence>
<dbReference type="PANTHER" id="PTHR47782:SF12">
    <property type="entry name" value="ZN(II)2CYS6 TRANSCRIPTION FACTOR (EUROFUNG)"/>
    <property type="match status" value="1"/>
</dbReference>
<dbReference type="Pfam" id="PF04082">
    <property type="entry name" value="Fungal_trans"/>
    <property type="match status" value="1"/>
</dbReference>
<dbReference type="EMBL" id="MIKG01000010">
    <property type="protein sequence ID" value="RAO69941.1"/>
    <property type="molecule type" value="Genomic_DNA"/>
</dbReference>
<proteinExistence type="predicted"/>
<evidence type="ECO:0000256" key="7">
    <source>
        <dbReference type="ARBA" id="ARBA00023242"/>
    </source>
</evidence>
<dbReference type="GO" id="GO:0000981">
    <property type="term" value="F:DNA-binding transcription factor activity, RNA polymerase II-specific"/>
    <property type="evidence" value="ECO:0007669"/>
    <property type="project" value="InterPro"/>
</dbReference>
<sequence>MADCTTRSFLLPLARDTICSKRMGTNDEKKRSDGQFARLPACQSCYAKKAKCDNARPKCTPCMKNGLDCFVVNIGGSEPLSRETIYQLEQDVQRLQKQYQDIEAQSDGNQQHLGSFESLVNQTPTEVEHVNTHEMNAHDKEDINRDPSPMLTDGAGVSFMSLLFTDSGWREKNSNLLQDLSKSSVIVETTVEPNQLPDPGEALGVFNNYSLNHSHVQNPFLLRRDVKALYHSVFSSPGRTNEDETRQSKHDHFRTFMILAIGSVVLYRNNKHRHHPYGYFLSAMKNISPDILSRGVNSIQDLLLVSRFAIYHHIGTSIWELLQLCMRICVELGLQKPPTKKNAGAKRVGLLQEQLHRRVFWQCYRYSSITLDRPPALAEEDIQIEFPADVDDEDIDAAEASGSFSDLESFCKAILQHPSADPTEMSVFLYCVRLRQITSNIYTSFQQSQIHLQRSKGVIDEFSALEMVESISSNLDELLLELDKWRHSAPTFQNPQSLYQMQDWYDLLLVREKLLAVRKAIDLVPKHNQIPPHDLLTICLQYATQGIMKFYDMFSHGKVTYTRSYFQFIFMSGLSVMLCISVMMDDHDMKMIAMALNAVEHAEMVLRRMTDDLPDAVPYVAVFEALRANMLAKPRSLLEYAPSMFTNNLPGQQHMTLMTERTSEFHPYHHSYIPNRSDRQEPVANPLHSSSPLPAHHQLPALYDTADNFDGDHPIPTIENSLALNIFNNNSFWNMDAGLSQYAYGDATAPLFPAFMDDFLNN</sequence>
<keyword evidence="4" id="KW-0805">Transcription regulation</keyword>
<keyword evidence="11" id="KW-1185">Reference proteome</keyword>
<dbReference type="CDD" id="cd12148">
    <property type="entry name" value="fungal_TF_MHR"/>
    <property type="match status" value="1"/>
</dbReference>
<dbReference type="GeneID" id="63795169"/>
<evidence type="ECO:0000256" key="6">
    <source>
        <dbReference type="ARBA" id="ARBA00023163"/>
    </source>
</evidence>
<dbReference type="PANTHER" id="PTHR47782">
    <property type="entry name" value="ZN(II)2CYS6 TRANSCRIPTION FACTOR (EUROFUNG)-RELATED"/>
    <property type="match status" value="1"/>
</dbReference>
<evidence type="ECO:0000256" key="4">
    <source>
        <dbReference type="ARBA" id="ARBA00023015"/>
    </source>
</evidence>
<keyword evidence="2" id="KW-0479">Metal-binding</keyword>
<keyword evidence="5" id="KW-0238">DNA-binding</keyword>
<dbReference type="AlphaFoldDB" id="A0A364L2I9"/>
<dbReference type="PROSITE" id="PS50048">
    <property type="entry name" value="ZN2_CY6_FUNGAL_2"/>
    <property type="match status" value="1"/>
</dbReference>
<keyword evidence="7" id="KW-0539">Nucleus</keyword>
<keyword evidence="6" id="KW-0804">Transcription</keyword>
<dbReference type="GO" id="GO:0045944">
    <property type="term" value="P:positive regulation of transcription by RNA polymerase II"/>
    <property type="evidence" value="ECO:0007669"/>
    <property type="project" value="TreeGrafter"/>
</dbReference>
<dbReference type="InterPro" id="IPR052202">
    <property type="entry name" value="Yeast_MetPath_Reg"/>
</dbReference>
<dbReference type="GO" id="GO:0008270">
    <property type="term" value="F:zinc ion binding"/>
    <property type="evidence" value="ECO:0007669"/>
    <property type="project" value="InterPro"/>
</dbReference>
<name>A0A364L2I9_TALAM</name>
<dbReference type="GO" id="GO:0043565">
    <property type="term" value="F:sequence-specific DNA binding"/>
    <property type="evidence" value="ECO:0007669"/>
    <property type="project" value="TreeGrafter"/>
</dbReference>
<dbReference type="OrthoDB" id="2399539at2759"/>
<feature type="region of interest" description="Disordered" evidence="8">
    <location>
        <begin position="669"/>
        <end position="696"/>
    </location>
</feature>
<dbReference type="Proteomes" id="UP000249363">
    <property type="component" value="Unassembled WGS sequence"/>
</dbReference>
<dbReference type="STRING" id="1196081.A0A364L2I9"/>
<organism evidence="10 11">
    <name type="scientific">Talaromyces amestolkiae</name>
    <dbReference type="NCBI Taxonomy" id="1196081"/>
    <lineage>
        <taxon>Eukaryota</taxon>
        <taxon>Fungi</taxon>
        <taxon>Dikarya</taxon>
        <taxon>Ascomycota</taxon>
        <taxon>Pezizomycotina</taxon>
        <taxon>Eurotiomycetes</taxon>
        <taxon>Eurotiomycetidae</taxon>
        <taxon>Eurotiales</taxon>
        <taxon>Trichocomaceae</taxon>
        <taxon>Talaromyces</taxon>
        <taxon>Talaromyces sect. Talaromyces</taxon>
    </lineage>
</organism>
<dbReference type="Pfam" id="PF00172">
    <property type="entry name" value="Zn_clus"/>
    <property type="match status" value="1"/>
</dbReference>
<dbReference type="SUPFAM" id="SSF57701">
    <property type="entry name" value="Zn2/Cys6 DNA-binding domain"/>
    <property type="match status" value="1"/>
</dbReference>
<evidence type="ECO:0000259" key="9">
    <source>
        <dbReference type="PROSITE" id="PS50048"/>
    </source>
</evidence>
<dbReference type="SMART" id="SM00066">
    <property type="entry name" value="GAL4"/>
    <property type="match status" value="1"/>
</dbReference>
<reference evidence="10 11" key="1">
    <citation type="journal article" date="2017" name="Biotechnol. Biofuels">
        <title>Differential beta-glucosidase expression as a function of carbon source availability in Talaromyces amestolkiae: a genomic and proteomic approach.</title>
        <authorList>
            <person name="de Eugenio L.I."/>
            <person name="Mendez-Liter J.A."/>
            <person name="Nieto-Dominguez M."/>
            <person name="Alonso L."/>
            <person name="Gil-Munoz J."/>
            <person name="Barriuso J."/>
            <person name="Prieto A."/>
            <person name="Martinez M.J."/>
        </authorList>
    </citation>
    <scope>NUCLEOTIDE SEQUENCE [LARGE SCALE GENOMIC DNA]</scope>
    <source>
        <strain evidence="10 11">CIB</strain>
    </source>
</reference>
<protein>
    <recommendedName>
        <fullName evidence="9">Zn(2)-C6 fungal-type domain-containing protein</fullName>
    </recommendedName>
</protein>
<dbReference type="InterPro" id="IPR007219">
    <property type="entry name" value="XnlR_reg_dom"/>
</dbReference>
<evidence type="ECO:0000256" key="2">
    <source>
        <dbReference type="ARBA" id="ARBA00022723"/>
    </source>
</evidence>
<dbReference type="GO" id="GO:0006351">
    <property type="term" value="P:DNA-templated transcription"/>
    <property type="evidence" value="ECO:0007669"/>
    <property type="project" value="InterPro"/>
</dbReference>
<dbReference type="SMART" id="SM00906">
    <property type="entry name" value="Fungal_trans"/>
    <property type="match status" value="1"/>
</dbReference>
<evidence type="ECO:0000256" key="3">
    <source>
        <dbReference type="ARBA" id="ARBA00022833"/>
    </source>
</evidence>